<dbReference type="Proteomes" id="UP001151699">
    <property type="component" value="Chromosome X"/>
</dbReference>
<dbReference type="AlphaFoldDB" id="A0A9Q0MW48"/>
<dbReference type="Gene3D" id="3.40.50.300">
    <property type="entry name" value="P-loop containing nucleotide triphosphate hydrolases"/>
    <property type="match status" value="1"/>
</dbReference>
<dbReference type="GO" id="GO:0003676">
    <property type="term" value="F:nucleic acid binding"/>
    <property type="evidence" value="ECO:0007669"/>
    <property type="project" value="InterPro"/>
</dbReference>
<dbReference type="GO" id="GO:0005737">
    <property type="term" value="C:cytoplasm"/>
    <property type="evidence" value="ECO:0007669"/>
    <property type="project" value="TreeGrafter"/>
</dbReference>
<dbReference type="InterPro" id="IPR027417">
    <property type="entry name" value="P-loop_NTPase"/>
</dbReference>
<feature type="domain" description="Helicase ATP-binding" evidence="2">
    <location>
        <begin position="155"/>
        <end position="282"/>
    </location>
</feature>
<dbReference type="InterPro" id="IPR014001">
    <property type="entry name" value="Helicase_ATP-bd"/>
</dbReference>
<dbReference type="PANTHER" id="PTHR14074:SF16">
    <property type="entry name" value="ANTIVIRAL INNATE IMMUNE RESPONSE RECEPTOR RIG-I"/>
    <property type="match status" value="1"/>
</dbReference>
<reference evidence="3" key="1">
    <citation type="submission" date="2022-07" db="EMBL/GenBank/DDBJ databases">
        <authorList>
            <person name="Trinca V."/>
            <person name="Uliana J.V.C."/>
            <person name="Torres T.T."/>
            <person name="Ward R.J."/>
            <person name="Monesi N."/>
        </authorList>
    </citation>
    <scope>NUCLEOTIDE SEQUENCE</scope>
    <source>
        <strain evidence="3">HSMRA1968</strain>
        <tissue evidence="3">Whole embryos</tissue>
    </source>
</reference>
<evidence type="ECO:0000256" key="1">
    <source>
        <dbReference type="ARBA" id="ARBA00022801"/>
    </source>
</evidence>
<keyword evidence="1" id="KW-0378">Hydrolase</keyword>
<organism evidence="3 4">
    <name type="scientific">Pseudolycoriella hygida</name>
    <dbReference type="NCBI Taxonomy" id="35572"/>
    <lineage>
        <taxon>Eukaryota</taxon>
        <taxon>Metazoa</taxon>
        <taxon>Ecdysozoa</taxon>
        <taxon>Arthropoda</taxon>
        <taxon>Hexapoda</taxon>
        <taxon>Insecta</taxon>
        <taxon>Pterygota</taxon>
        <taxon>Neoptera</taxon>
        <taxon>Endopterygota</taxon>
        <taxon>Diptera</taxon>
        <taxon>Nematocera</taxon>
        <taxon>Sciaroidea</taxon>
        <taxon>Sciaridae</taxon>
        <taxon>Pseudolycoriella</taxon>
    </lineage>
</organism>
<proteinExistence type="predicted"/>
<dbReference type="SMART" id="SM00487">
    <property type="entry name" value="DEXDc"/>
    <property type="match status" value="1"/>
</dbReference>
<evidence type="ECO:0000313" key="4">
    <source>
        <dbReference type="Proteomes" id="UP001151699"/>
    </source>
</evidence>
<feature type="non-terminal residue" evidence="3">
    <location>
        <position position="282"/>
    </location>
</feature>
<gene>
    <name evidence="3" type="primary">DCL2A</name>
    <name evidence="3" type="ORF">Bhyg_11139</name>
</gene>
<dbReference type="SUPFAM" id="SSF52540">
    <property type="entry name" value="P-loop containing nucleoside triphosphate hydrolases"/>
    <property type="match status" value="1"/>
</dbReference>
<evidence type="ECO:0000259" key="2">
    <source>
        <dbReference type="PROSITE" id="PS51192"/>
    </source>
</evidence>
<accession>A0A9Q0MW48</accession>
<keyword evidence="4" id="KW-1185">Reference proteome</keyword>
<protein>
    <submittedName>
        <fullName evidence="3">Endoribonuclease Dicer like 2a</fullName>
    </submittedName>
</protein>
<name>A0A9Q0MW48_9DIPT</name>
<dbReference type="PROSITE" id="PS51192">
    <property type="entry name" value="HELICASE_ATP_BIND_1"/>
    <property type="match status" value="1"/>
</dbReference>
<dbReference type="GO" id="GO:0016787">
    <property type="term" value="F:hydrolase activity"/>
    <property type="evidence" value="ECO:0007669"/>
    <property type="project" value="UniProtKB-KW"/>
</dbReference>
<dbReference type="EMBL" id="WJQU01000003">
    <property type="protein sequence ID" value="KAJ6638404.1"/>
    <property type="molecule type" value="Genomic_DNA"/>
</dbReference>
<dbReference type="Pfam" id="PF00270">
    <property type="entry name" value="DEAD"/>
    <property type="match status" value="1"/>
</dbReference>
<dbReference type="InterPro" id="IPR002464">
    <property type="entry name" value="DNA/RNA_helicase_DEAH_CS"/>
</dbReference>
<dbReference type="OrthoDB" id="416741at2759"/>
<dbReference type="InterPro" id="IPR011545">
    <property type="entry name" value="DEAD/DEAH_box_helicase_dom"/>
</dbReference>
<comment type="caution">
    <text evidence="3">The sequence shown here is derived from an EMBL/GenBank/DDBJ whole genome shotgun (WGS) entry which is preliminary data.</text>
</comment>
<dbReference type="InterPro" id="IPR051363">
    <property type="entry name" value="RLR_Helicase"/>
</dbReference>
<dbReference type="PROSITE" id="PS00690">
    <property type="entry name" value="DEAH_ATP_HELICASE"/>
    <property type="match status" value="1"/>
</dbReference>
<dbReference type="PANTHER" id="PTHR14074">
    <property type="entry name" value="HELICASE WITH DEATH DOMAIN-RELATED"/>
    <property type="match status" value="1"/>
</dbReference>
<sequence length="282" mass="31109">MPLKCSFMGCASFVLAQDSELAFYQDVNTGGWTLGLGPEFNVEDGTLPSNICLVETGNSKFPYDAVCSHCLGKIGKVNKVCGFFHNSVNFSGKKVSLVSSNQYGQISGNQKWSNVMVRCDTIHFHGVKDLGEIINAGSVVARRSGLYPRNYQWRSYFFSCFNNVLLCLPTGMGKTLIGTMLMKAYQQRNPNKGQTFIVPTVVLVEQQAQVIERYTGLKVVRRSGKQGDRITWTSNEICVCTPAILLNAIKLNEVDMSQQSLLVLDEVHEASSPLSPYGLLLP</sequence>
<evidence type="ECO:0000313" key="3">
    <source>
        <dbReference type="EMBL" id="KAJ6638404.1"/>
    </source>
</evidence>
<dbReference type="GO" id="GO:0005524">
    <property type="term" value="F:ATP binding"/>
    <property type="evidence" value="ECO:0007669"/>
    <property type="project" value="InterPro"/>
</dbReference>